<sequence>MGVSSGSPCHVAYCGIQSPTDSDRSSSSFMDTHVRMSPAASSPDNDLTDSLPNLDRRTGCGASALPASLTY</sequence>
<feature type="compositionally biased region" description="Polar residues" evidence="1">
    <location>
        <begin position="39"/>
        <end position="51"/>
    </location>
</feature>
<comment type="caution">
    <text evidence="2">The sequence shown here is derived from an EMBL/GenBank/DDBJ whole genome shotgun (WGS) entry which is preliminary data.</text>
</comment>
<keyword evidence="2" id="KW-0675">Receptor</keyword>
<name>A0AAV4Q1L9_CAEEX</name>
<evidence type="ECO:0000313" key="2">
    <source>
        <dbReference type="EMBL" id="GIY03202.1"/>
    </source>
</evidence>
<accession>A0AAV4Q1L9</accession>
<keyword evidence="3" id="KW-1185">Reference proteome</keyword>
<reference evidence="2 3" key="1">
    <citation type="submission" date="2021-06" db="EMBL/GenBank/DDBJ databases">
        <title>Caerostris extrusa draft genome.</title>
        <authorList>
            <person name="Kono N."/>
            <person name="Arakawa K."/>
        </authorList>
    </citation>
    <scope>NUCLEOTIDE SEQUENCE [LARGE SCALE GENOMIC DNA]</scope>
</reference>
<gene>
    <name evidence="2" type="primary">Adgrl1</name>
    <name evidence="2" type="ORF">CEXT_284381</name>
</gene>
<evidence type="ECO:0000256" key="1">
    <source>
        <dbReference type="SAM" id="MobiDB-lite"/>
    </source>
</evidence>
<dbReference type="Proteomes" id="UP001054945">
    <property type="component" value="Unassembled WGS sequence"/>
</dbReference>
<organism evidence="2 3">
    <name type="scientific">Caerostris extrusa</name>
    <name type="common">Bark spider</name>
    <name type="synonym">Caerostris bankana</name>
    <dbReference type="NCBI Taxonomy" id="172846"/>
    <lineage>
        <taxon>Eukaryota</taxon>
        <taxon>Metazoa</taxon>
        <taxon>Ecdysozoa</taxon>
        <taxon>Arthropoda</taxon>
        <taxon>Chelicerata</taxon>
        <taxon>Arachnida</taxon>
        <taxon>Araneae</taxon>
        <taxon>Araneomorphae</taxon>
        <taxon>Entelegynae</taxon>
        <taxon>Araneoidea</taxon>
        <taxon>Araneidae</taxon>
        <taxon>Caerostris</taxon>
    </lineage>
</organism>
<dbReference type="EMBL" id="BPLR01005554">
    <property type="protein sequence ID" value="GIY03202.1"/>
    <property type="molecule type" value="Genomic_DNA"/>
</dbReference>
<evidence type="ECO:0000313" key="3">
    <source>
        <dbReference type="Proteomes" id="UP001054945"/>
    </source>
</evidence>
<proteinExistence type="predicted"/>
<feature type="region of interest" description="Disordered" evidence="1">
    <location>
        <begin position="16"/>
        <end position="71"/>
    </location>
</feature>
<protein>
    <submittedName>
        <fullName evidence="2">Adhesion G protein-coupled receptor L1</fullName>
    </submittedName>
</protein>
<dbReference type="AlphaFoldDB" id="A0AAV4Q1L9"/>